<dbReference type="InterPro" id="IPR002104">
    <property type="entry name" value="Integrase_catalytic"/>
</dbReference>
<dbReference type="InterPro" id="IPR050090">
    <property type="entry name" value="Tyrosine_recombinase_XerCD"/>
</dbReference>
<dbReference type="PANTHER" id="PTHR30349">
    <property type="entry name" value="PHAGE INTEGRASE-RELATED"/>
    <property type="match status" value="1"/>
</dbReference>
<organism evidence="8 9">
    <name type="scientific">Methanosphaera cuniculi</name>
    <dbReference type="NCBI Taxonomy" id="1077256"/>
    <lineage>
        <taxon>Archaea</taxon>
        <taxon>Methanobacteriati</taxon>
        <taxon>Methanobacteriota</taxon>
        <taxon>Methanomada group</taxon>
        <taxon>Methanobacteria</taxon>
        <taxon>Methanobacteriales</taxon>
        <taxon>Methanobacteriaceae</taxon>
        <taxon>Methanosphaera</taxon>
    </lineage>
</organism>
<keyword evidence="9" id="KW-1185">Reference proteome</keyword>
<protein>
    <submittedName>
        <fullName evidence="8">Uncharacterized protein</fullName>
    </submittedName>
</protein>
<dbReference type="SUPFAM" id="SSF56349">
    <property type="entry name" value="DNA breaking-rejoining enzymes"/>
    <property type="match status" value="1"/>
</dbReference>
<evidence type="ECO:0000259" key="7">
    <source>
        <dbReference type="PROSITE" id="PS51900"/>
    </source>
</evidence>
<dbReference type="PROSITE" id="PS51900">
    <property type="entry name" value="CB"/>
    <property type="match status" value="1"/>
</dbReference>
<evidence type="ECO:0000256" key="1">
    <source>
        <dbReference type="ARBA" id="ARBA00022908"/>
    </source>
</evidence>
<dbReference type="InterPro" id="IPR013762">
    <property type="entry name" value="Integrase-like_cat_sf"/>
</dbReference>
<dbReference type="GO" id="GO:0003677">
    <property type="term" value="F:DNA binding"/>
    <property type="evidence" value="ECO:0007669"/>
    <property type="project" value="UniProtKB-UniRule"/>
</dbReference>
<evidence type="ECO:0000259" key="6">
    <source>
        <dbReference type="PROSITE" id="PS51898"/>
    </source>
</evidence>
<evidence type="ECO:0000256" key="4">
    <source>
        <dbReference type="PROSITE-ProRule" id="PRU01248"/>
    </source>
</evidence>
<keyword evidence="1" id="KW-0229">DNA integration</keyword>
<keyword evidence="3" id="KW-0233">DNA recombination</keyword>
<keyword evidence="2 4" id="KW-0238">DNA-binding</keyword>
<proteinExistence type="predicted"/>
<gene>
    <name evidence="8" type="ORF">ASJ82_02755</name>
</gene>
<evidence type="ECO:0000313" key="9">
    <source>
        <dbReference type="Proteomes" id="UP000217528"/>
    </source>
</evidence>
<dbReference type="PANTHER" id="PTHR30349:SF41">
    <property type="entry name" value="INTEGRASE_RECOMBINASE PROTEIN MJ0367-RELATED"/>
    <property type="match status" value="1"/>
</dbReference>
<dbReference type="Proteomes" id="UP000217528">
    <property type="component" value="Unassembled WGS sequence"/>
</dbReference>
<reference evidence="8 9" key="1">
    <citation type="journal article" date="2017" name="BMC Genomics">
        <title>Genomic analysis of methanogenic archaea reveals a shift towards energy conservation.</title>
        <authorList>
            <person name="Gilmore S.P."/>
            <person name="Henske J.K."/>
            <person name="Sexton J.A."/>
            <person name="Solomon K.V."/>
            <person name="Seppala S."/>
            <person name="Yoo J.I."/>
            <person name="Huyett L.M."/>
            <person name="Pressman A."/>
            <person name="Cogan J.Z."/>
            <person name="Kivenson V."/>
            <person name="Peng X."/>
            <person name="Tan Y."/>
            <person name="Valentine D.L."/>
            <person name="O'Malley M.A."/>
        </authorList>
    </citation>
    <scope>NUCLEOTIDE SEQUENCE [LARGE SCALE GENOMIC DNA]</scope>
    <source>
        <strain evidence="8 9">1R-7</strain>
    </source>
</reference>
<dbReference type="RefSeq" id="WP_095608577.1">
    <property type="nucleotide sequence ID" value="NZ_LMVN01000013.1"/>
</dbReference>
<dbReference type="InterPro" id="IPR011010">
    <property type="entry name" value="DNA_brk_join_enz"/>
</dbReference>
<dbReference type="GO" id="GO:0006310">
    <property type="term" value="P:DNA recombination"/>
    <property type="evidence" value="ECO:0007669"/>
    <property type="project" value="UniProtKB-KW"/>
</dbReference>
<accession>A0A2A2HDS5</accession>
<evidence type="ECO:0000313" key="8">
    <source>
        <dbReference type="EMBL" id="PAV07470.1"/>
    </source>
</evidence>
<dbReference type="InterPro" id="IPR044068">
    <property type="entry name" value="CB"/>
</dbReference>
<sequence>MTLYINDLDRPSQNIVKQWFTIRSIAPSTQKVYICYMDQFVKYSNTTIYKLYNKSLKEQQEQKPLEKRTLTKKILDYKYEMDNSNYAQTTKRLKMKVIISFCRAFRLETPEIRQPKAVCEPKNYERRITKDEIKKMLNTSPLRERAFLSIQALTGMSSKEVRTLKVSDIITCINNELSTNYTTLKEVLSNKKEILNGHIYKIHLIRRKVNYRYITFIPPETMNNIIEYLQYRTQQTNKTRISLYDDDLIFRTIDGNSMNSRTVTGMYREMGKKVGFQNEPNTYRFWRSHNIRKYFYNIVEETVGQVYADEWLGHIPSQVTQAYARRENRMKQAYKRCLPILTLESEAELSDVEEQLKILEDEIRKLMKTL</sequence>
<dbReference type="Gene3D" id="1.10.443.10">
    <property type="entry name" value="Intergrase catalytic core"/>
    <property type="match status" value="1"/>
</dbReference>
<feature type="domain" description="Core-binding (CB)" evidence="7">
    <location>
        <begin position="10"/>
        <end position="106"/>
    </location>
</feature>
<evidence type="ECO:0000256" key="3">
    <source>
        <dbReference type="ARBA" id="ARBA00023172"/>
    </source>
</evidence>
<evidence type="ECO:0000256" key="5">
    <source>
        <dbReference type="SAM" id="Coils"/>
    </source>
</evidence>
<name>A0A2A2HDS5_9EURY</name>
<keyword evidence="5" id="KW-0175">Coiled coil</keyword>
<dbReference type="Pfam" id="PF00589">
    <property type="entry name" value="Phage_integrase"/>
    <property type="match status" value="1"/>
</dbReference>
<dbReference type="EMBL" id="LMVN01000013">
    <property type="protein sequence ID" value="PAV07470.1"/>
    <property type="molecule type" value="Genomic_DNA"/>
</dbReference>
<dbReference type="AlphaFoldDB" id="A0A2A2HDS5"/>
<evidence type="ECO:0000256" key="2">
    <source>
        <dbReference type="ARBA" id="ARBA00023125"/>
    </source>
</evidence>
<comment type="caution">
    <text evidence="8">The sequence shown here is derived from an EMBL/GenBank/DDBJ whole genome shotgun (WGS) entry which is preliminary data.</text>
</comment>
<feature type="coiled-coil region" evidence="5">
    <location>
        <begin position="342"/>
        <end position="369"/>
    </location>
</feature>
<dbReference type="OrthoDB" id="78358at2157"/>
<dbReference type="PROSITE" id="PS51898">
    <property type="entry name" value="TYR_RECOMBINASE"/>
    <property type="match status" value="1"/>
</dbReference>
<feature type="domain" description="Tyr recombinase" evidence="6">
    <location>
        <begin position="123"/>
        <end position="335"/>
    </location>
</feature>
<dbReference type="GO" id="GO:0015074">
    <property type="term" value="P:DNA integration"/>
    <property type="evidence" value="ECO:0007669"/>
    <property type="project" value="UniProtKB-KW"/>
</dbReference>